<dbReference type="STRING" id="391936.S7S_15055"/>
<evidence type="ECO:0000256" key="1">
    <source>
        <dbReference type="SAM" id="SignalP"/>
    </source>
</evidence>
<keyword evidence="1" id="KW-0732">Signal</keyword>
<reference evidence="2 3" key="1">
    <citation type="journal article" date="2012" name="J. Bacteriol.">
        <title>Genome sequence of an alkane-degrading bacterium, Alcanivorax pacificus type strain W11-5, isolated from deep sea sediment.</title>
        <authorList>
            <person name="Lai Q."/>
            <person name="Shao Z."/>
        </authorList>
    </citation>
    <scope>NUCLEOTIDE SEQUENCE [LARGE SCALE GENOMIC DNA]</scope>
    <source>
        <strain evidence="2 3">W11-5</strain>
    </source>
</reference>
<name>A0A0B4XSM5_9GAMM</name>
<dbReference type="AlphaFoldDB" id="A0A0B4XSM5"/>
<dbReference type="KEGG" id="apac:S7S_15055"/>
<dbReference type="HOGENOM" id="CLU_884650_0_0_6"/>
<keyword evidence="3" id="KW-1185">Reference proteome</keyword>
<proteinExistence type="predicted"/>
<organism evidence="2 3">
    <name type="scientific">Isoalcanivorax pacificus W11-5</name>
    <dbReference type="NCBI Taxonomy" id="391936"/>
    <lineage>
        <taxon>Bacteria</taxon>
        <taxon>Pseudomonadati</taxon>
        <taxon>Pseudomonadota</taxon>
        <taxon>Gammaproteobacteria</taxon>
        <taxon>Oceanospirillales</taxon>
        <taxon>Alcanivoracaceae</taxon>
        <taxon>Isoalcanivorax</taxon>
    </lineage>
</organism>
<feature type="signal peptide" evidence="1">
    <location>
        <begin position="1"/>
        <end position="19"/>
    </location>
</feature>
<gene>
    <name evidence="2" type="ORF">S7S_15055</name>
</gene>
<protein>
    <submittedName>
        <fullName evidence="2">Uncharacterized protein</fullName>
    </submittedName>
</protein>
<dbReference type="EMBL" id="CP004387">
    <property type="protein sequence ID" value="AJD49423.1"/>
    <property type="molecule type" value="Genomic_DNA"/>
</dbReference>
<feature type="chain" id="PRO_5002111346" evidence="1">
    <location>
        <begin position="20"/>
        <end position="314"/>
    </location>
</feature>
<evidence type="ECO:0000313" key="2">
    <source>
        <dbReference type="EMBL" id="AJD49423.1"/>
    </source>
</evidence>
<accession>A0A0B4XSM5</accession>
<sequence>MQLWGFLWLAVLAAPAAMAQEQDMPWPDDVRASAARISAVLREAASLPPHDVAGRVSQGEAFDAALDEMAKLASADLVAQARAQEYRSEAAKLLLIAADRRDAPDRYDTLRERYLTAVAEPAARAPAAPPLSAAQATEAYRLAWEYWLLRPTLAGQAPQANQRMVDALVAIDNPASVQAVMMVVEASASDKAFPGRARAFRQHDLLQILGRMPGENSLQALMRSVALINSQPASLTNEKSGAPMAQPDYLNAATYAERLLTDAEHFGTASRWRAVLNRVPEKNGATADNDLLRKARAFYRDNPVGTDAGKTPQN</sequence>
<dbReference type="Proteomes" id="UP000006764">
    <property type="component" value="Chromosome"/>
</dbReference>
<evidence type="ECO:0000313" key="3">
    <source>
        <dbReference type="Proteomes" id="UP000006764"/>
    </source>
</evidence>